<dbReference type="GO" id="GO:0005975">
    <property type="term" value="P:carbohydrate metabolic process"/>
    <property type="evidence" value="ECO:0007669"/>
    <property type="project" value="InterPro"/>
</dbReference>
<organism evidence="3 4">
    <name type="scientific">Eisenbergiella massiliensis</name>
    <dbReference type="NCBI Taxonomy" id="1720294"/>
    <lineage>
        <taxon>Bacteria</taxon>
        <taxon>Bacillati</taxon>
        <taxon>Bacillota</taxon>
        <taxon>Clostridia</taxon>
        <taxon>Lachnospirales</taxon>
        <taxon>Lachnospiraceae</taxon>
        <taxon>Eisenbergiella</taxon>
    </lineage>
</organism>
<evidence type="ECO:0000256" key="1">
    <source>
        <dbReference type="SAM" id="SignalP"/>
    </source>
</evidence>
<dbReference type="PANTHER" id="PTHR43649">
    <property type="entry name" value="ARABINOSE-BINDING PROTEIN-RELATED"/>
    <property type="match status" value="1"/>
</dbReference>
<proteinExistence type="predicted"/>
<dbReference type="InterPro" id="IPR002509">
    <property type="entry name" value="NODB_dom"/>
</dbReference>
<keyword evidence="1" id="KW-0732">Signal</keyword>
<dbReference type="InterPro" id="IPR050490">
    <property type="entry name" value="Bact_solute-bd_prot1"/>
</dbReference>
<feature type="signal peptide" evidence="1">
    <location>
        <begin position="1"/>
        <end position="19"/>
    </location>
</feature>
<dbReference type="Pfam" id="PF01547">
    <property type="entry name" value="SBP_bac_1"/>
    <property type="match status" value="1"/>
</dbReference>
<dbReference type="PROSITE" id="PS51257">
    <property type="entry name" value="PROKAR_LIPOPROTEIN"/>
    <property type="match status" value="1"/>
</dbReference>
<protein>
    <submittedName>
        <fullName evidence="3">Extracellular solute-binding protein</fullName>
    </submittedName>
</protein>
<dbReference type="Gene3D" id="3.40.190.10">
    <property type="entry name" value="Periplasmic binding protein-like II"/>
    <property type="match status" value="2"/>
</dbReference>
<accession>A0A3E3IQF4</accession>
<dbReference type="PANTHER" id="PTHR43649:SF17">
    <property type="entry name" value="ABC TRANSPORTER SOLUTE BINDING PROTEIN-SUGAR TRANSPORT"/>
    <property type="match status" value="1"/>
</dbReference>
<dbReference type="InterPro" id="IPR006059">
    <property type="entry name" value="SBP"/>
</dbReference>
<dbReference type="PROSITE" id="PS51677">
    <property type="entry name" value="NODB"/>
    <property type="match status" value="1"/>
</dbReference>
<dbReference type="Proteomes" id="UP000261166">
    <property type="component" value="Unassembled WGS sequence"/>
</dbReference>
<name>A0A3E3IQF4_9FIRM</name>
<evidence type="ECO:0000313" key="3">
    <source>
        <dbReference type="EMBL" id="RGE69307.1"/>
    </source>
</evidence>
<dbReference type="GO" id="GO:0016810">
    <property type="term" value="F:hydrolase activity, acting on carbon-nitrogen (but not peptide) bonds"/>
    <property type="evidence" value="ECO:0007669"/>
    <property type="project" value="InterPro"/>
</dbReference>
<gene>
    <name evidence="3" type="ORF">DWY69_18345</name>
</gene>
<dbReference type="AlphaFoldDB" id="A0A3E3IQF4"/>
<dbReference type="Pfam" id="PF12010">
    <property type="entry name" value="DUF3502"/>
    <property type="match status" value="1"/>
</dbReference>
<feature type="chain" id="PRO_5017803041" evidence="1">
    <location>
        <begin position="20"/>
        <end position="521"/>
    </location>
</feature>
<evidence type="ECO:0000259" key="2">
    <source>
        <dbReference type="PROSITE" id="PS51677"/>
    </source>
</evidence>
<dbReference type="SUPFAM" id="SSF53850">
    <property type="entry name" value="Periplasmic binding protein-like II"/>
    <property type="match status" value="1"/>
</dbReference>
<feature type="domain" description="NodB homology" evidence="2">
    <location>
        <begin position="420"/>
        <end position="521"/>
    </location>
</feature>
<sequence>MKKRILSLLLTASMVMSLAACGTSTSETTNESKDNSVSEVGSMVSEASSDTVAASALDVSQLEHEELTIVFPYMNAAPKDTAKIEEALSSIAEEKINASIKLQPIAYGSWQEQFNLLMSNSDEKMDVIFTGLNNTSLSSMVFKGYLIELDDYLEGVGTPTAEVVGDYIRGGQVDGRTYSIPTLRDLATSSGVMFLKSYIDKYNIETESIDEWSDLTEVLRTIKEGEGDAFTPMFLNGSQYTSLTSTFSDPLGDSLGTLAPNTDDTVVVNRFATEEYRELVALIKSWYDAGYINKDAATTTALWQEAAQAGTSACWPNNMKPGQVENQANMIGQEMTGVHIGEDVVTTASLQTAMWSIPYQAQDPERSMMLLNLMYTDADFFNTLNWGIEGIHFVKTDDGHITFPDGVDANSSGWYLNLGWVFGNQFLSYFWTGNDMDLWERTKEYNDSAKLSPAAGFVFDTTNVKNEYAACQSVKEEFVRAIETGSQGLDKVDEMNAKLEASGLQKIIDEKQRQLDEFLGK</sequence>
<reference evidence="3 4" key="1">
    <citation type="submission" date="2018-08" db="EMBL/GenBank/DDBJ databases">
        <title>A genome reference for cultivated species of the human gut microbiota.</title>
        <authorList>
            <person name="Zou Y."/>
            <person name="Xue W."/>
            <person name="Luo G."/>
        </authorList>
    </citation>
    <scope>NUCLEOTIDE SEQUENCE [LARGE SCALE GENOMIC DNA]</scope>
    <source>
        <strain evidence="3 4">AF26-4BH</strain>
    </source>
</reference>
<dbReference type="RefSeq" id="WP_081745254.1">
    <property type="nucleotide sequence ID" value="NZ_JBKVAZ010000003.1"/>
</dbReference>
<dbReference type="EMBL" id="QVLU01000017">
    <property type="protein sequence ID" value="RGE69307.1"/>
    <property type="molecule type" value="Genomic_DNA"/>
</dbReference>
<dbReference type="OrthoDB" id="2636783at2"/>
<dbReference type="InterPro" id="IPR022627">
    <property type="entry name" value="DUF3502"/>
</dbReference>
<evidence type="ECO:0000313" key="4">
    <source>
        <dbReference type="Proteomes" id="UP000261166"/>
    </source>
</evidence>
<comment type="caution">
    <text evidence="3">The sequence shown here is derived from an EMBL/GenBank/DDBJ whole genome shotgun (WGS) entry which is preliminary data.</text>
</comment>